<feature type="compositionally biased region" description="Basic residues" evidence="3">
    <location>
        <begin position="116"/>
        <end position="131"/>
    </location>
</feature>
<comment type="similarity">
    <text evidence="1 2">Belongs to the YPI1 family.</text>
</comment>
<dbReference type="GO" id="GO:0005634">
    <property type="term" value="C:nucleus"/>
    <property type="evidence" value="ECO:0007669"/>
    <property type="project" value="UniProtKB-SubCell"/>
</dbReference>
<dbReference type="PANTHER" id="PTHR20835">
    <property type="entry name" value="E3 UBIQUITIN-PROTEIN LIGASE PPP1R11-RELATED"/>
    <property type="match status" value="1"/>
</dbReference>
<protein>
    <recommendedName>
        <fullName evidence="2">Type 1 phosphatases regulator</fullName>
    </recommendedName>
</protein>
<proteinExistence type="inferred from homology"/>
<dbReference type="Pfam" id="PF07491">
    <property type="entry name" value="PPI_Ypi1"/>
    <property type="match status" value="1"/>
</dbReference>
<gene>
    <name evidence="4" type="ORF">NP233_g4736</name>
</gene>
<feature type="compositionally biased region" description="Polar residues" evidence="3">
    <location>
        <begin position="1"/>
        <end position="46"/>
    </location>
</feature>
<sequence>MSYSPAPTSTALRSTPSHPNGSRTITITADPTNEGATSDNQGNDSSAGAVLRLRGATNPGPRVAWDEDVVDNEHMGKKKSKICCIYHKPRRFDESSSDESSSDESDSSCGGEGHNHDHRRRMHRHNHRQKPRDRDVDGECDSEPETNAYERQPQKKGKGKP</sequence>
<name>A0AAD5VUA0_9AGAR</name>
<keyword evidence="5" id="KW-1185">Reference proteome</keyword>
<feature type="compositionally biased region" description="Acidic residues" evidence="3">
    <location>
        <begin position="95"/>
        <end position="106"/>
    </location>
</feature>
<comment type="function">
    <text evidence="2">Regulator of type 1 phosphatases which maintains protein phosphatase activity under strict control.</text>
</comment>
<accession>A0AAD5VUA0</accession>
<organism evidence="4 5">
    <name type="scientific">Leucocoprinus birnbaumii</name>
    <dbReference type="NCBI Taxonomy" id="56174"/>
    <lineage>
        <taxon>Eukaryota</taxon>
        <taxon>Fungi</taxon>
        <taxon>Dikarya</taxon>
        <taxon>Basidiomycota</taxon>
        <taxon>Agaricomycotina</taxon>
        <taxon>Agaricomycetes</taxon>
        <taxon>Agaricomycetidae</taxon>
        <taxon>Agaricales</taxon>
        <taxon>Agaricineae</taxon>
        <taxon>Agaricaceae</taxon>
        <taxon>Leucocoprinus</taxon>
    </lineage>
</organism>
<evidence type="ECO:0000313" key="4">
    <source>
        <dbReference type="EMBL" id="KAJ3569926.1"/>
    </source>
</evidence>
<reference evidence="4" key="1">
    <citation type="submission" date="2022-07" db="EMBL/GenBank/DDBJ databases">
        <title>Genome Sequence of Leucocoprinus birnbaumii.</title>
        <authorList>
            <person name="Buettner E."/>
        </authorList>
    </citation>
    <scope>NUCLEOTIDE SEQUENCE</scope>
    <source>
        <strain evidence="4">VT141</strain>
    </source>
</reference>
<keyword evidence="2" id="KW-0539">Nucleus</keyword>
<evidence type="ECO:0000256" key="2">
    <source>
        <dbReference type="RuleBase" id="RU367162"/>
    </source>
</evidence>
<dbReference type="AlphaFoldDB" id="A0AAD5VUA0"/>
<dbReference type="Proteomes" id="UP001213000">
    <property type="component" value="Unassembled WGS sequence"/>
</dbReference>
<dbReference type="GO" id="GO:0004865">
    <property type="term" value="F:protein serine/threonine phosphatase inhibitor activity"/>
    <property type="evidence" value="ECO:0007669"/>
    <property type="project" value="UniProtKB-UniRule"/>
</dbReference>
<dbReference type="InterPro" id="IPR011107">
    <property type="entry name" value="PPI_Ypi1"/>
</dbReference>
<dbReference type="GO" id="GO:0008157">
    <property type="term" value="F:protein phosphatase 1 binding"/>
    <property type="evidence" value="ECO:0007669"/>
    <property type="project" value="TreeGrafter"/>
</dbReference>
<evidence type="ECO:0000256" key="3">
    <source>
        <dbReference type="SAM" id="MobiDB-lite"/>
    </source>
</evidence>
<feature type="region of interest" description="Disordered" evidence="3">
    <location>
        <begin position="1"/>
        <end position="161"/>
    </location>
</feature>
<evidence type="ECO:0000313" key="5">
    <source>
        <dbReference type="Proteomes" id="UP001213000"/>
    </source>
</evidence>
<dbReference type="PANTHER" id="PTHR20835:SF0">
    <property type="entry name" value="E3 UBIQUITIN-PROTEIN LIGASE PPP1R11"/>
    <property type="match status" value="1"/>
</dbReference>
<comment type="caution">
    <text evidence="4">The sequence shown here is derived from an EMBL/GenBank/DDBJ whole genome shotgun (WGS) entry which is preliminary data.</text>
</comment>
<dbReference type="EMBL" id="JANIEX010000262">
    <property type="protein sequence ID" value="KAJ3569926.1"/>
    <property type="molecule type" value="Genomic_DNA"/>
</dbReference>
<evidence type="ECO:0000256" key="1">
    <source>
        <dbReference type="ARBA" id="ARBA00005605"/>
    </source>
</evidence>
<comment type="subcellular location">
    <subcellularLocation>
        <location evidence="2">Nucleus</location>
    </subcellularLocation>
</comment>